<dbReference type="Proteomes" id="UP000475862">
    <property type="component" value="Unassembled WGS sequence"/>
</dbReference>
<feature type="compositionally biased region" description="Polar residues" evidence="1">
    <location>
        <begin position="11"/>
        <end position="27"/>
    </location>
</feature>
<accession>A0A6G0T3D9</accession>
<evidence type="ECO:0000256" key="1">
    <source>
        <dbReference type="SAM" id="MobiDB-lite"/>
    </source>
</evidence>
<sequence>MSKLFKRKTKQLSTPNNKTPNNTFGNGKQFLLGSSPNSILNYNIWEDANNFIKAHLEFFGALNTDYKFISYGEISYLPNPYHGPINLSTEKLSNSKTTSSNSDFNTYNFQTINLINDLQRNRAILIGKKRVGINAYNNANVTDYATTVKRTLYPHDFSPSYELNHECFEVPFKSQFVARDTVLLIIWAIWNSQYDLFPFKYDINTSPLINTSNKYKITRSMCGISSIEYQEIQIKSI</sequence>
<organism evidence="2 3">
    <name type="scientific">Aphis glycines</name>
    <name type="common">Soybean aphid</name>
    <dbReference type="NCBI Taxonomy" id="307491"/>
    <lineage>
        <taxon>Eukaryota</taxon>
        <taxon>Metazoa</taxon>
        <taxon>Ecdysozoa</taxon>
        <taxon>Arthropoda</taxon>
        <taxon>Hexapoda</taxon>
        <taxon>Insecta</taxon>
        <taxon>Pterygota</taxon>
        <taxon>Neoptera</taxon>
        <taxon>Paraneoptera</taxon>
        <taxon>Hemiptera</taxon>
        <taxon>Sternorrhyncha</taxon>
        <taxon>Aphidomorpha</taxon>
        <taxon>Aphidoidea</taxon>
        <taxon>Aphididae</taxon>
        <taxon>Aphidini</taxon>
        <taxon>Aphis</taxon>
        <taxon>Aphis</taxon>
    </lineage>
</organism>
<reference evidence="2 3" key="1">
    <citation type="submission" date="2019-08" db="EMBL/GenBank/DDBJ databases">
        <title>The genome of the soybean aphid Biotype 1, its phylome, world population structure and adaptation to the North American continent.</title>
        <authorList>
            <person name="Giordano R."/>
            <person name="Donthu R.K."/>
            <person name="Hernandez A.G."/>
            <person name="Wright C.L."/>
            <person name="Zimin A.V."/>
        </authorList>
    </citation>
    <scope>NUCLEOTIDE SEQUENCE [LARGE SCALE GENOMIC DNA]</scope>
    <source>
        <tissue evidence="2">Whole aphids</tissue>
    </source>
</reference>
<evidence type="ECO:0000313" key="2">
    <source>
        <dbReference type="EMBL" id="KAE9524928.1"/>
    </source>
</evidence>
<gene>
    <name evidence="2" type="ORF">AGLY_014978</name>
</gene>
<proteinExistence type="predicted"/>
<dbReference type="EMBL" id="VYZN01000065">
    <property type="protein sequence ID" value="KAE9524928.1"/>
    <property type="molecule type" value="Genomic_DNA"/>
</dbReference>
<feature type="compositionally biased region" description="Basic residues" evidence="1">
    <location>
        <begin position="1"/>
        <end position="10"/>
    </location>
</feature>
<dbReference type="AlphaFoldDB" id="A0A6G0T3D9"/>
<keyword evidence="3" id="KW-1185">Reference proteome</keyword>
<feature type="region of interest" description="Disordered" evidence="1">
    <location>
        <begin position="1"/>
        <end position="27"/>
    </location>
</feature>
<comment type="caution">
    <text evidence="2">The sequence shown here is derived from an EMBL/GenBank/DDBJ whole genome shotgun (WGS) entry which is preliminary data.</text>
</comment>
<name>A0A6G0T3D9_APHGL</name>
<protein>
    <submittedName>
        <fullName evidence="2">Uncharacterized protein</fullName>
    </submittedName>
</protein>
<evidence type="ECO:0000313" key="3">
    <source>
        <dbReference type="Proteomes" id="UP000475862"/>
    </source>
</evidence>